<evidence type="ECO:0000313" key="2">
    <source>
        <dbReference type="EMBL" id="KAF7727301.1"/>
    </source>
</evidence>
<feature type="region of interest" description="Disordered" evidence="1">
    <location>
        <begin position="44"/>
        <end position="70"/>
    </location>
</feature>
<name>A0A8H7BRJ4_9FUNG</name>
<accession>A0A8H7BRJ4</accession>
<evidence type="ECO:0000256" key="1">
    <source>
        <dbReference type="SAM" id="MobiDB-lite"/>
    </source>
</evidence>
<keyword evidence="3" id="KW-1185">Reference proteome</keyword>
<dbReference type="EMBL" id="JABAYA010000060">
    <property type="protein sequence ID" value="KAF7727301.1"/>
    <property type="molecule type" value="Genomic_DNA"/>
</dbReference>
<reference evidence="2" key="1">
    <citation type="submission" date="2020-01" db="EMBL/GenBank/DDBJ databases">
        <title>Genome Sequencing of Three Apophysomyces-Like Fungal Strains Confirms a Novel Fungal Genus in the Mucoromycota with divergent Burkholderia-like Endosymbiotic Bacteria.</title>
        <authorList>
            <person name="Stajich J.E."/>
            <person name="Macias A.M."/>
            <person name="Carter-House D."/>
            <person name="Lovett B."/>
            <person name="Kasson L.R."/>
            <person name="Berry K."/>
            <person name="Grigoriev I."/>
            <person name="Chang Y."/>
            <person name="Spatafora J."/>
            <person name="Kasson M.T."/>
        </authorList>
    </citation>
    <scope>NUCLEOTIDE SEQUENCE</scope>
    <source>
        <strain evidence="2">NRRL A-21654</strain>
    </source>
</reference>
<organism evidence="2 3">
    <name type="scientific">Apophysomyces ossiformis</name>
    <dbReference type="NCBI Taxonomy" id="679940"/>
    <lineage>
        <taxon>Eukaryota</taxon>
        <taxon>Fungi</taxon>
        <taxon>Fungi incertae sedis</taxon>
        <taxon>Mucoromycota</taxon>
        <taxon>Mucoromycotina</taxon>
        <taxon>Mucoromycetes</taxon>
        <taxon>Mucorales</taxon>
        <taxon>Mucorineae</taxon>
        <taxon>Mucoraceae</taxon>
        <taxon>Apophysomyces</taxon>
    </lineage>
</organism>
<protein>
    <submittedName>
        <fullName evidence="2">Uncharacterized protein</fullName>
    </submittedName>
</protein>
<proteinExistence type="predicted"/>
<dbReference type="AlphaFoldDB" id="A0A8H7BRJ4"/>
<sequence length="103" mass="11314">MAQSSLDEQVTVFRTEDPYEAKYQLSSSIINEGVDVKVYENKPALSPPPAAAVKKKDSGRGSLDTYHSRLSRSSDGFEPISLDLLPTIQIGISTFDVCFNESK</sequence>
<dbReference type="Proteomes" id="UP000605846">
    <property type="component" value="Unassembled WGS sequence"/>
</dbReference>
<comment type="caution">
    <text evidence="2">The sequence shown here is derived from an EMBL/GenBank/DDBJ whole genome shotgun (WGS) entry which is preliminary data.</text>
</comment>
<gene>
    <name evidence="2" type="ORF">EC973_007817</name>
</gene>
<evidence type="ECO:0000313" key="3">
    <source>
        <dbReference type="Proteomes" id="UP000605846"/>
    </source>
</evidence>